<dbReference type="Gene3D" id="3.40.50.300">
    <property type="entry name" value="P-loop containing nucleotide triphosphate hydrolases"/>
    <property type="match status" value="1"/>
</dbReference>
<dbReference type="OMA" id="HCCWPDA"/>
<dbReference type="Pfam" id="PF13516">
    <property type="entry name" value="LRR_6"/>
    <property type="match status" value="4"/>
</dbReference>
<dbReference type="AlphaFoldDB" id="A0A1L8GKF8"/>
<keyword evidence="4" id="KW-1003">Cell membrane</keyword>
<dbReference type="GO" id="GO:0005829">
    <property type="term" value="C:cytosol"/>
    <property type="evidence" value="ECO:0000318"/>
    <property type="project" value="GO_Central"/>
</dbReference>
<proteinExistence type="inferred from homology"/>
<keyword evidence="10" id="KW-0067">ATP-binding</keyword>
<gene>
    <name evidence="19" type="primary">nod2.L</name>
    <name evidence="18" type="synonym">nod2l.L</name>
</gene>
<dbReference type="Proteomes" id="UP000186698">
    <property type="component" value="Chromosome 4L"/>
</dbReference>
<keyword evidence="11" id="KW-0832">Ubl conjugation</keyword>
<evidence type="ECO:0000256" key="16">
    <source>
        <dbReference type="ARBA" id="ARBA00038296"/>
    </source>
</evidence>
<evidence type="ECO:0000256" key="2">
    <source>
        <dbReference type="ARBA" id="ARBA00004193"/>
    </source>
</evidence>
<dbReference type="Pfam" id="PF17776">
    <property type="entry name" value="NLRC4_HD2"/>
    <property type="match status" value="1"/>
</dbReference>
<keyword evidence="15" id="KW-0449">Lipoprotein</keyword>
<dbReference type="SUPFAM" id="SSF47986">
    <property type="entry name" value="DEATH domain"/>
    <property type="match status" value="2"/>
</dbReference>
<dbReference type="RefSeq" id="XP_018113284.1">
    <property type="nucleotide sequence ID" value="XM_018257795.2"/>
</dbReference>
<organism evidence="17 18">
    <name type="scientific">Xenopus laevis</name>
    <name type="common">African clawed frog</name>
    <dbReference type="NCBI Taxonomy" id="8355"/>
    <lineage>
        <taxon>Eukaryota</taxon>
        <taxon>Metazoa</taxon>
        <taxon>Chordata</taxon>
        <taxon>Craniata</taxon>
        <taxon>Vertebrata</taxon>
        <taxon>Euteleostomi</taxon>
        <taxon>Amphibia</taxon>
        <taxon>Batrachia</taxon>
        <taxon>Anura</taxon>
        <taxon>Pipoidea</taxon>
        <taxon>Pipidae</taxon>
        <taxon>Xenopodinae</taxon>
        <taxon>Xenopus</taxon>
        <taxon>Xenopus</taxon>
    </lineage>
</organism>
<comment type="similarity">
    <text evidence="16">Belongs to the NOD1-NOD2 family.</text>
</comment>
<dbReference type="PaxDb" id="8355-A0A1L8GKF8"/>
<protein>
    <submittedName>
        <fullName evidence="18">Nucleotide-binding oligomerization domain-containing protein 2 isoform X1</fullName>
    </submittedName>
</protein>
<dbReference type="GeneID" id="108713994"/>
<evidence type="ECO:0000313" key="18">
    <source>
        <dbReference type="RefSeq" id="XP_018113284.1"/>
    </source>
</evidence>
<dbReference type="PROSITE" id="PS50837">
    <property type="entry name" value="NACHT"/>
    <property type="match status" value="1"/>
</dbReference>
<evidence type="ECO:0000256" key="6">
    <source>
        <dbReference type="ARBA" id="ARBA00022588"/>
    </source>
</evidence>
<dbReference type="InterPro" id="IPR032675">
    <property type="entry name" value="LRR_dom_sf"/>
</dbReference>
<evidence type="ECO:0000256" key="15">
    <source>
        <dbReference type="ARBA" id="ARBA00023288"/>
    </source>
</evidence>
<dbReference type="GO" id="GO:0043123">
    <property type="term" value="P:positive regulation of canonical NF-kappaB signal transduction"/>
    <property type="evidence" value="ECO:0000318"/>
    <property type="project" value="GO_Central"/>
</dbReference>
<dbReference type="InterPro" id="IPR001611">
    <property type="entry name" value="Leu-rich_rpt"/>
</dbReference>
<evidence type="ECO:0000313" key="19">
    <source>
        <dbReference type="Xenbase" id="XB-GENE-22201332"/>
    </source>
</evidence>
<dbReference type="SMART" id="SM00368">
    <property type="entry name" value="LRR_RI"/>
    <property type="match status" value="6"/>
</dbReference>
<dbReference type="InterPro" id="IPR027417">
    <property type="entry name" value="P-loop_NTPase"/>
</dbReference>
<dbReference type="Pfam" id="PF05729">
    <property type="entry name" value="NACHT"/>
    <property type="match status" value="1"/>
</dbReference>
<dbReference type="SUPFAM" id="SSF52047">
    <property type="entry name" value="RNI-like"/>
    <property type="match status" value="1"/>
</dbReference>
<evidence type="ECO:0000256" key="11">
    <source>
        <dbReference type="ARBA" id="ARBA00022843"/>
    </source>
</evidence>
<evidence type="ECO:0000313" key="17">
    <source>
        <dbReference type="Proteomes" id="UP000186698"/>
    </source>
</evidence>
<keyword evidence="8" id="KW-0677">Repeat</keyword>
<dbReference type="FunFam" id="3.80.10.10:FF:000239">
    <property type="entry name" value="Nucleotide-binding oligomerization domain-containing 2"/>
    <property type="match status" value="1"/>
</dbReference>
<evidence type="ECO:0000256" key="4">
    <source>
        <dbReference type="ARBA" id="ARBA00022475"/>
    </source>
</evidence>
<keyword evidence="7" id="KW-0433">Leucine-rich repeat</keyword>
<keyword evidence="17" id="KW-1185">Reference proteome</keyword>
<keyword evidence="5" id="KW-0963">Cytoplasm</keyword>
<keyword evidence="14" id="KW-0564">Palmitate</keyword>
<dbReference type="GO" id="GO:0042742">
    <property type="term" value="P:defense response to bacterium"/>
    <property type="evidence" value="ECO:0000318"/>
    <property type="project" value="GO_Central"/>
</dbReference>
<evidence type="ECO:0000256" key="9">
    <source>
        <dbReference type="ARBA" id="ARBA00022741"/>
    </source>
</evidence>
<evidence type="ECO:0000256" key="10">
    <source>
        <dbReference type="ARBA" id="ARBA00022840"/>
    </source>
</evidence>
<dbReference type="FunFam" id="3.40.50.300:FF:000940">
    <property type="entry name" value="Nucleotide-binding oligomerization domain-containing protein 2"/>
    <property type="match status" value="1"/>
</dbReference>
<dbReference type="Gene3D" id="3.80.10.10">
    <property type="entry name" value="Ribonuclease Inhibitor"/>
    <property type="match status" value="3"/>
</dbReference>
<dbReference type="Pfam" id="PF00619">
    <property type="entry name" value="CARD"/>
    <property type="match status" value="2"/>
</dbReference>
<dbReference type="CTD" id="108713994"/>
<dbReference type="KEGG" id="xla:108713994"/>
<keyword evidence="9" id="KW-0547">Nucleotide-binding</keyword>
<evidence type="ECO:0000256" key="3">
    <source>
        <dbReference type="ARBA" id="ARBA00004496"/>
    </source>
</evidence>
<dbReference type="SUPFAM" id="SSF52540">
    <property type="entry name" value="P-loop containing nucleoside triphosphate hydrolases"/>
    <property type="match status" value="1"/>
</dbReference>
<dbReference type="InterPro" id="IPR041075">
    <property type="entry name" value="NOD1/2_WH"/>
</dbReference>
<dbReference type="InterPro" id="IPR011029">
    <property type="entry name" value="DEATH-like_dom_sf"/>
</dbReference>
<name>A0A1L8GKF8_XENLA</name>
<dbReference type="GO" id="GO:0032495">
    <property type="term" value="P:response to muramyl dipeptide"/>
    <property type="evidence" value="ECO:0000318"/>
    <property type="project" value="GO_Central"/>
</dbReference>
<dbReference type="Xenbase" id="XB-GENE-22201332">
    <property type="gene designation" value="nod2.L"/>
</dbReference>
<reference evidence="18" key="1">
    <citation type="submission" date="2025-08" db="UniProtKB">
        <authorList>
            <consortium name="RefSeq"/>
        </authorList>
    </citation>
    <scope>IDENTIFICATION</scope>
    <source>
        <strain evidence="18">J_2021</strain>
        <tissue evidence="18">Erythrocytes</tissue>
    </source>
</reference>
<dbReference type="InterPro" id="IPR001315">
    <property type="entry name" value="CARD"/>
</dbReference>
<evidence type="ECO:0000256" key="7">
    <source>
        <dbReference type="ARBA" id="ARBA00022614"/>
    </source>
</evidence>
<evidence type="ECO:0000256" key="12">
    <source>
        <dbReference type="ARBA" id="ARBA00022859"/>
    </source>
</evidence>
<sequence length="1010" mass="113707">MCSLQYVSTHRDQLVSTLTGWSMDKYESLLDYLISWDALSWEEHGDANVVGHPLSKLVRDLLDVIVCKGENACTSFIDAVSAAEKAPSENITCISLPKDHSQLLLYLQCVRPHIVRLIHNHVDVVLQHLLQHGCVSKYEIDFIHLPIYSPSQKARRLLDLFRGKGNESAKCLIEFICRIERGEHFVPDVCSAYQKKLKCTISAQSQFLSTYDGGENFYLENIYTESILELSKGSNVSEHQQSSQSPLELQDIVNAYGVINENADTILILGDAGSGKSTLLQHIHHLWADGKALQNYAFVFPFSCRSLCCLVKQVSLKSLLFEHCCWPDHLQEEIFQFILANPKKVLFTFDGFDEFKFNFTDDNKHCSPMDPTSIENTVFNLVQGNLMKDSVKVVTSRPDAVTVVLRRHVKKELILKGFSEEGMEMFMNKHHSDAEISKKIISLVKANSSIHGLCHIPVFCWIVSKCHKELIIKGCSSPHTMTDMYILTLQHFLLHAAPASKHSENILKKTASSINRLGKLAFWGLCHELYVFSHQQILESNIAEEDLTLGFLVLSKSFSVNVRLPMQHYEFLHITFQCFFAALYITVSDDVSSSSLQHLFSWTTNSTNDSFVQRIPHICVQRCWQKENEIMLQTIEKHNLQITANFVSGLFSQKLYDLLDESWQSKKLPSKCATIKRCLSKGIKKHFKSIPPAVPGEKKAMHAMPQFVWLIKCIYEMQDRKLAKSSVKGLEVDHFKITYCGIGPSECAALAFVLKHLKNPIGIQLDHNSVGDNGIEQLIPCLHLCQALYLRDNNISDKGICNLLEQALHWQHFQKIALFNNKLTDNCTSSFANLLRHKQNFLALRLGNNCITDAGAEILAEGLKENHSIQFLGLWGNQVGDAGAQAIAEALFDNKSLIWLSLVGNNIGSIGGKALAVLLQRNTSLEELCLEENKLQDNDAILLAQSIKKNSTLRTLKLSNNPLGEQGISAFAEALHHNTTITAIWLKGIRFTSDMVQNIGYLDPRLSLDG</sequence>
<dbReference type="GO" id="GO:0042981">
    <property type="term" value="P:regulation of apoptotic process"/>
    <property type="evidence" value="ECO:0007669"/>
    <property type="project" value="InterPro"/>
</dbReference>
<evidence type="ECO:0000256" key="14">
    <source>
        <dbReference type="ARBA" id="ARBA00023139"/>
    </source>
</evidence>
<dbReference type="OrthoDB" id="120976at2759"/>
<evidence type="ECO:0000256" key="8">
    <source>
        <dbReference type="ARBA" id="ARBA00022737"/>
    </source>
</evidence>
<dbReference type="Gene3D" id="1.10.533.10">
    <property type="entry name" value="Death Domain, Fas"/>
    <property type="match status" value="2"/>
</dbReference>
<dbReference type="AGR" id="Xenbase:XB-GENE-22201332"/>
<evidence type="ECO:0000256" key="5">
    <source>
        <dbReference type="ARBA" id="ARBA00022490"/>
    </source>
</evidence>
<dbReference type="PANTHER" id="PTHR24106">
    <property type="entry name" value="NACHT, LRR AND CARD DOMAINS-CONTAINING"/>
    <property type="match status" value="1"/>
</dbReference>
<keyword evidence="13" id="KW-0472">Membrane</keyword>
<evidence type="ECO:0000256" key="1">
    <source>
        <dbReference type="ARBA" id="ARBA00004187"/>
    </source>
</evidence>
<dbReference type="InterPro" id="IPR007111">
    <property type="entry name" value="NACHT_NTPase"/>
</dbReference>
<dbReference type="GO" id="GO:0016323">
    <property type="term" value="C:basolateral plasma membrane"/>
    <property type="evidence" value="ECO:0007669"/>
    <property type="project" value="UniProtKB-SubCell"/>
</dbReference>
<keyword evidence="12" id="KW-0391">Immunity</keyword>
<dbReference type="PROSITE" id="PS50209">
    <property type="entry name" value="CARD"/>
    <property type="match status" value="2"/>
</dbReference>
<dbReference type="Pfam" id="PF17779">
    <property type="entry name" value="WHD_NOD2"/>
    <property type="match status" value="1"/>
</dbReference>
<dbReference type="GO" id="GO:0005524">
    <property type="term" value="F:ATP binding"/>
    <property type="evidence" value="ECO:0007669"/>
    <property type="project" value="UniProtKB-KW"/>
</dbReference>
<accession>A0A1L8GKF8</accession>
<comment type="subcellular location">
    <subcellularLocation>
        <location evidence="1">Basolateral cell membrane</location>
    </subcellularLocation>
    <subcellularLocation>
        <location evidence="2">Cell membrane</location>
        <topology evidence="2">Lipid-anchor</topology>
    </subcellularLocation>
    <subcellularLocation>
        <location evidence="3">Cytoplasm</location>
    </subcellularLocation>
</comment>
<keyword evidence="6" id="KW-0399">Innate immunity</keyword>
<evidence type="ECO:0000256" key="13">
    <source>
        <dbReference type="ARBA" id="ARBA00023136"/>
    </source>
</evidence>
<dbReference type="GO" id="GO:0045087">
    <property type="term" value="P:innate immune response"/>
    <property type="evidence" value="ECO:0007669"/>
    <property type="project" value="UniProtKB-KW"/>
</dbReference>
<dbReference type="InterPro" id="IPR051261">
    <property type="entry name" value="NLR"/>
</dbReference>
<dbReference type="GO" id="GO:0035556">
    <property type="term" value="P:intracellular signal transduction"/>
    <property type="evidence" value="ECO:0000318"/>
    <property type="project" value="GO_Central"/>
</dbReference>
<dbReference type="InterPro" id="IPR041267">
    <property type="entry name" value="NLRP_HD2"/>
</dbReference>
<dbReference type="STRING" id="8355.A0A1L8GKF8"/>
<dbReference type="Bgee" id="108713994">
    <property type="expression patterns" value="Expressed in spleen and 14 other cell types or tissues"/>
</dbReference>